<dbReference type="RefSeq" id="WP_192625170.1">
    <property type="nucleotide sequence ID" value="NZ_JADBGG010000087.1"/>
</dbReference>
<keyword evidence="4" id="KW-1185">Reference proteome</keyword>
<proteinExistence type="inferred from homology"/>
<dbReference type="SUPFAM" id="SSF143120">
    <property type="entry name" value="YefM-like"/>
    <property type="match status" value="1"/>
</dbReference>
<protein>
    <recommendedName>
        <fullName evidence="2">Antitoxin</fullName>
    </recommendedName>
</protein>
<comment type="function">
    <text evidence="2">Antitoxin component of a type II toxin-antitoxin (TA) system.</text>
</comment>
<evidence type="ECO:0000313" key="4">
    <source>
        <dbReference type="Proteomes" id="UP000639010"/>
    </source>
</evidence>
<accession>A0ABR9H9S4</accession>
<evidence type="ECO:0000313" key="3">
    <source>
        <dbReference type="EMBL" id="MBE1427451.1"/>
    </source>
</evidence>
<evidence type="ECO:0000256" key="2">
    <source>
        <dbReference type="RuleBase" id="RU362080"/>
    </source>
</evidence>
<organism evidence="3 4">
    <name type="scientific">Desulfomicrobium macestii</name>
    <dbReference type="NCBI Taxonomy" id="90731"/>
    <lineage>
        <taxon>Bacteria</taxon>
        <taxon>Pseudomonadati</taxon>
        <taxon>Thermodesulfobacteriota</taxon>
        <taxon>Desulfovibrionia</taxon>
        <taxon>Desulfovibrionales</taxon>
        <taxon>Desulfomicrobiaceae</taxon>
        <taxon>Desulfomicrobium</taxon>
    </lineage>
</organism>
<dbReference type="Gene3D" id="3.40.1620.10">
    <property type="entry name" value="YefM-like domain"/>
    <property type="match status" value="1"/>
</dbReference>
<dbReference type="NCBIfam" id="TIGR01552">
    <property type="entry name" value="phd_fam"/>
    <property type="match status" value="1"/>
</dbReference>
<comment type="caution">
    <text evidence="3">The sequence shown here is derived from an EMBL/GenBank/DDBJ whole genome shotgun (WGS) entry which is preliminary data.</text>
</comment>
<name>A0ABR9H9S4_9BACT</name>
<evidence type="ECO:0000256" key="1">
    <source>
        <dbReference type="ARBA" id="ARBA00009981"/>
    </source>
</evidence>
<dbReference type="InterPro" id="IPR006442">
    <property type="entry name" value="Antitoxin_Phd/YefM"/>
</dbReference>
<reference evidence="3 4" key="1">
    <citation type="submission" date="2020-10" db="EMBL/GenBank/DDBJ databases">
        <title>Genomic Encyclopedia of Type Strains, Phase IV (KMG-IV): sequencing the most valuable type-strain genomes for metagenomic binning, comparative biology and taxonomic classification.</title>
        <authorList>
            <person name="Goeker M."/>
        </authorList>
    </citation>
    <scope>NUCLEOTIDE SEQUENCE [LARGE SCALE GENOMIC DNA]</scope>
    <source>
        <strain evidence="3 4">DSM 4194</strain>
    </source>
</reference>
<comment type="similarity">
    <text evidence="1 2">Belongs to the phD/YefM antitoxin family.</text>
</comment>
<dbReference type="InterPro" id="IPR036165">
    <property type="entry name" value="YefM-like_sf"/>
</dbReference>
<dbReference type="EMBL" id="JADBGG010000087">
    <property type="protein sequence ID" value="MBE1427451.1"/>
    <property type="molecule type" value="Genomic_DNA"/>
</dbReference>
<dbReference type="Pfam" id="PF02604">
    <property type="entry name" value="PhdYeFM_antitox"/>
    <property type="match status" value="1"/>
</dbReference>
<dbReference type="Proteomes" id="UP000639010">
    <property type="component" value="Unassembled WGS sequence"/>
</dbReference>
<sequence>MHQVNIHDAKTNLSRLIEQAVKGEPFIIAKAGKPMVTVTAFSPPPDSARRIGFLQGMITVPDDFDSMDKEEIQSLFEGVK</sequence>
<gene>
    <name evidence="3" type="ORF">H4684_004148</name>
</gene>